<feature type="active site" description="Proton donor" evidence="6">
    <location>
        <position position="362"/>
    </location>
</feature>
<organism evidence="8 9">
    <name type="scientific">Chitinophaga pinensis (strain ATCC 43595 / DSM 2588 / LMG 13176 / NBRC 15968 / NCIMB 11800 / UQM 2034)</name>
    <dbReference type="NCBI Taxonomy" id="485918"/>
    <lineage>
        <taxon>Bacteria</taxon>
        <taxon>Pseudomonadati</taxon>
        <taxon>Bacteroidota</taxon>
        <taxon>Chitinophagia</taxon>
        <taxon>Chitinophagales</taxon>
        <taxon>Chitinophagaceae</taxon>
        <taxon>Chitinophaga</taxon>
    </lineage>
</organism>
<evidence type="ECO:0000256" key="2">
    <source>
        <dbReference type="ARBA" id="ARBA00006285"/>
    </source>
</evidence>
<protein>
    <recommendedName>
        <fullName evidence="3">beta-N-acetylhexosaminidase</fullName>
        <ecNumber evidence="3">3.2.1.52</ecNumber>
    </recommendedName>
</protein>
<evidence type="ECO:0000256" key="1">
    <source>
        <dbReference type="ARBA" id="ARBA00001231"/>
    </source>
</evidence>
<accession>A0A979G265</accession>
<evidence type="ECO:0000259" key="7">
    <source>
        <dbReference type="PROSITE" id="PS51820"/>
    </source>
</evidence>
<dbReference type="Gene3D" id="3.90.182.10">
    <property type="entry name" value="Toxin - Anthrax Protective Antigen,domain 1"/>
    <property type="match status" value="1"/>
</dbReference>
<evidence type="ECO:0000256" key="4">
    <source>
        <dbReference type="ARBA" id="ARBA00022801"/>
    </source>
</evidence>
<dbReference type="AlphaFoldDB" id="A0A979G265"/>
<dbReference type="Gene3D" id="3.20.20.80">
    <property type="entry name" value="Glycosidases"/>
    <property type="match status" value="1"/>
</dbReference>
<dbReference type="PROSITE" id="PS51820">
    <property type="entry name" value="PA14"/>
    <property type="match status" value="1"/>
</dbReference>
<dbReference type="SUPFAM" id="SSF51445">
    <property type="entry name" value="(Trans)glycosidases"/>
    <property type="match status" value="1"/>
</dbReference>
<reference evidence="8 9" key="2">
    <citation type="journal article" date="2010" name="Stand. Genomic Sci.">
        <title>Complete genome sequence of Chitinophaga pinensis type strain (UQM 2034).</title>
        <authorList>
            <person name="Glavina Del Rio T."/>
            <person name="Abt B."/>
            <person name="Spring S."/>
            <person name="Lapidus A."/>
            <person name="Nolan M."/>
            <person name="Tice H."/>
            <person name="Copeland A."/>
            <person name="Cheng J.F."/>
            <person name="Chen F."/>
            <person name="Bruce D."/>
            <person name="Goodwin L."/>
            <person name="Pitluck S."/>
            <person name="Ivanova N."/>
            <person name="Mavromatis K."/>
            <person name="Mikhailova N."/>
            <person name="Pati A."/>
            <person name="Chen A."/>
            <person name="Palaniappan K."/>
            <person name="Land M."/>
            <person name="Hauser L."/>
            <person name="Chang Y.J."/>
            <person name="Jeffries C.D."/>
            <person name="Chain P."/>
            <person name="Saunders E."/>
            <person name="Detter J.C."/>
            <person name="Brettin T."/>
            <person name="Rohde M."/>
            <person name="Goker M."/>
            <person name="Bristow J."/>
            <person name="Eisen J.A."/>
            <person name="Markowitz V."/>
            <person name="Hugenholtz P."/>
            <person name="Kyrpides N.C."/>
            <person name="Klenk H.P."/>
            <person name="Lucas S."/>
        </authorList>
    </citation>
    <scope>NUCLEOTIDE SEQUENCE [LARGE SCALE GENOMIC DNA]</scope>
    <source>
        <strain evidence="9">ATCC 43595 / DSM 2588 / LMG 13176 / NBRC 15968 / NCIMB 11800 / UQM 2034</strain>
    </source>
</reference>
<feature type="domain" description="PA14" evidence="7">
    <location>
        <begin position="650"/>
        <end position="790"/>
    </location>
</feature>
<evidence type="ECO:0000256" key="5">
    <source>
        <dbReference type="ARBA" id="ARBA00023295"/>
    </source>
</evidence>
<dbReference type="InterPro" id="IPR029018">
    <property type="entry name" value="Hex-like_dom2"/>
</dbReference>
<dbReference type="Proteomes" id="UP000002215">
    <property type="component" value="Chromosome"/>
</dbReference>
<keyword evidence="4 8" id="KW-0378">Hydrolase</keyword>
<reference evidence="9" key="1">
    <citation type="submission" date="2009-08" db="EMBL/GenBank/DDBJ databases">
        <title>The complete genome of Chitinophaga pinensis DSM 2588.</title>
        <authorList>
            <consortium name="US DOE Joint Genome Institute (JGI-PGF)"/>
            <person name="Lucas S."/>
            <person name="Copeland A."/>
            <person name="Lapidus A."/>
            <person name="Glavina del Rio T."/>
            <person name="Dalin E."/>
            <person name="Tice H."/>
            <person name="Bruce D."/>
            <person name="Goodwin L."/>
            <person name="Pitluck S."/>
            <person name="Kyrpides N."/>
            <person name="Mavromatis K."/>
            <person name="Ivanova N."/>
            <person name="Mikhailova N."/>
            <person name="Sims D."/>
            <person name="Meinche L."/>
            <person name="Brettin T."/>
            <person name="Detter J.C."/>
            <person name="Han C."/>
            <person name="Larimer F."/>
            <person name="Land M."/>
            <person name="Hauser L."/>
            <person name="Markowitz V."/>
            <person name="Cheng J.-F."/>
            <person name="Hugenholtz P."/>
            <person name="Woyke T."/>
            <person name="Wu D."/>
            <person name="Spring S."/>
            <person name="Klenk H.-P."/>
            <person name="Eisen J.A."/>
        </authorList>
    </citation>
    <scope>NUCLEOTIDE SEQUENCE [LARGE SCALE GENOMIC DNA]</scope>
    <source>
        <strain evidence="9">ATCC 43595 / DSM 2588 / LMG 13176 / NBRC 15968 / NCIMB 11800 / UQM 2034</strain>
    </source>
</reference>
<dbReference type="GO" id="GO:0016020">
    <property type="term" value="C:membrane"/>
    <property type="evidence" value="ECO:0007669"/>
    <property type="project" value="TreeGrafter"/>
</dbReference>
<dbReference type="PANTHER" id="PTHR22600">
    <property type="entry name" value="BETA-HEXOSAMINIDASE"/>
    <property type="match status" value="1"/>
</dbReference>
<dbReference type="SMART" id="SM00758">
    <property type="entry name" value="PA14"/>
    <property type="match status" value="1"/>
</dbReference>
<dbReference type="Pfam" id="PF00728">
    <property type="entry name" value="Glyco_hydro_20"/>
    <property type="match status" value="1"/>
</dbReference>
<dbReference type="EC" id="3.2.1.52" evidence="3"/>
<evidence type="ECO:0000313" key="9">
    <source>
        <dbReference type="Proteomes" id="UP000002215"/>
    </source>
</evidence>
<dbReference type="Pfam" id="PF13290">
    <property type="entry name" value="CHB_HEX_C_1"/>
    <property type="match status" value="1"/>
</dbReference>
<dbReference type="GO" id="GO:0030203">
    <property type="term" value="P:glycosaminoglycan metabolic process"/>
    <property type="evidence" value="ECO:0007669"/>
    <property type="project" value="TreeGrafter"/>
</dbReference>
<dbReference type="InterPro" id="IPR015883">
    <property type="entry name" value="Glyco_hydro_20_cat"/>
</dbReference>
<dbReference type="PRINTS" id="PR00738">
    <property type="entry name" value="GLHYDRLASE20"/>
</dbReference>
<dbReference type="InterPro" id="IPR025705">
    <property type="entry name" value="Beta_hexosaminidase_sua/sub"/>
</dbReference>
<evidence type="ECO:0000256" key="6">
    <source>
        <dbReference type="PIRSR" id="PIRSR625705-1"/>
    </source>
</evidence>
<dbReference type="InterPro" id="IPR017853">
    <property type="entry name" value="GH"/>
</dbReference>
<dbReference type="Pfam" id="PF07691">
    <property type="entry name" value="PA14"/>
    <property type="match status" value="1"/>
</dbReference>
<dbReference type="PANTHER" id="PTHR22600:SF57">
    <property type="entry name" value="BETA-N-ACETYLHEXOSAMINIDASE"/>
    <property type="match status" value="1"/>
</dbReference>
<name>A0A979G265_CHIPD</name>
<dbReference type="Pfam" id="PF02838">
    <property type="entry name" value="Glyco_hydro_20b"/>
    <property type="match status" value="1"/>
</dbReference>
<dbReference type="InterPro" id="IPR015882">
    <property type="entry name" value="HEX_bac_N"/>
</dbReference>
<dbReference type="SUPFAM" id="SSF56988">
    <property type="entry name" value="Anthrax protective antigen"/>
    <property type="match status" value="1"/>
</dbReference>
<proteinExistence type="inferred from homology"/>
<dbReference type="GO" id="GO:0005975">
    <property type="term" value="P:carbohydrate metabolic process"/>
    <property type="evidence" value="ECO:0007669"/>
    <property type="project" value="InterPro"/>
</dbReference>
<dbReference type="InterPro" id="IPR037524">
    <property type="entry name" value="PA14/GLEYA"/>
</dbReference>
<dbReference type="OrthoDB" id="726159at2"/>
<dbReference type="EMBL" id="CP001699">
    <property type="protein sequence ID" value="ACU59411.1"/>
    <property type="molecule type" value="Genomic_DNA"/>
</dbReference>
<comment type="similarity">
    <text evidence="2">Belongs to the glycosyl hydrolase 20 family.</text>
</comment>
<dbReference type="SUPFAM" id="SSF55545">
    <property type="entry name" value="beta-N-acetylhexosaminidase-like domain"/>
    <property type="match status" value="1"/>
</dbReference>
<dbReference type="InterPro" id="IPR011658">
    <property type="entry name" value="PA14_dom"/>
</dbReference>
<dbReference type="GO" id="GO:0004563">
    <property type="term" value="F:beta-N-acetylhexosaminidase activity"/>
    <property type="evidence" value="ECO:0007669"/>
    <property type="project" value="UniProtKB-EC"/>
</dbReference>
<sequence length="790" mass="88860">MDNDLERPVNNHTNMMHMKTLFLSMLAICCYLSGTAQLKTGDITIIPEPLLLNPMPGSFVVNDQAAIQYSGKGAEKTAAFLNDYLQRNYNFKLPASPATASGQASNSIIKIVETRSGKAEGYILEVNTGRVYLQGDAAGLFYGLQTLIQLFPVNKNIKPATDTVRQTPYNGSLHLPGVKIQDYPRFAYRGMMLDVSRHFFPPAAIKEFIDMMVLYKFNRFHWHLTDDQGWRIEIKKYPRLQEIASTRKETIVGHHRRSTTYDGKPYGGYYTQDEVRDIVKYAAERNITIIPEIEMPGHSQAVLTAYPSFGNTKGPYEVRTTWGISKDVLNPVNDSVFTFLQDVLTEVIDLFPSQFIHIGGDECLKDRWKESAEVQRMIRRLGLKDEHALQSYFIQRMEKFVNSKGRSIIGWDEILEGGLAANATVMSWRGEEGGIAAAKQQHNVIMTPNTYLYFDYTQGQPSTEPLNAAAYLPLKTVYNYEPLPPSLTRTEQRYIKGVQGNIWTEFIPDQQMLDYMLWPRALALSEIAWAQPGKKNYDRFLRKLPLELSRMSYAGINFRIPEPIGLESKVVTTPTVSVTLKTPVKGGMIYYTTDGTQPGLRSKPYTQPITINVPENSTAQLNCIVVLPTGRVSPLYSASYVRKAFLPAVATKQGAKGVRFSLVKTVPANAKQLPEKGDSSGILPAVDVRPLSVKEYGVTFTGLVKIPADDLYDFHLNSDDGAVFYIDDQVVVDNDGQHDLQDRNGFVPLRKGLHRIRVQYFNTGTGAWLNAGIYRDREKLNPADIFFTGQ</sequence>
<dbReference type="InterPro" id="IPR059177">
    <property type="entry name" value="GH29D-like_dom"/>
</dbReference>
<dbReference type="CDD" id="cd06563">
    <property type="entry name" value="GH20_chitobiase-like"/>
    <property type="match status" value="1"/>
</dbReference>
<evidence type="ECO:0000256" key="3">
    <source>
        <dbReference type="ARBA" id="ARBA00012663"/>
    </source>
</evidence>
<evidence type="ECO:0000313" key="8">
    <source>
        <dbReference type="EMBL" id="ACU59411.1"/>
    </source>
</evidence>
<gene>
    <name evidence="8" type="ordered locus">Cpin_1915</name>
</gene>
<dbReference type="Gene3D" id="3.30.379.10">
    <property type="entry name" value="Chitobiase/beta-hexosaminidase domain 2-like"/>
    <property type="match status" value="1"/>
</dbReference>
<comment type="catalytic activity">
    <reaction evidence="1">
        <text>Hydrolysis of terminal non-reducing N-acetyl-D-hexosamine residues in N-acetyl-beta-D-hexosaminides.</text>
        <dbReference type="EC" id="3.2.1.52"/>
    </reaction>
</comment>
<dbReference type="KEGG" id="cpi:Cpin_1915"/>
<keyword evidence="5 8" id="KW-0326">Glycosidase</keyword>